<dbReference type="PROSITE" id="PS50975">
    <property type="entry name" value="ATP_GRASP"/>
    <property type="match status" value="1"/>
</dbReference>
<evidence type="ECO:0000256" key="6">
    <source>
        <dbReference type="PROSITE-ProRule" id="PRU00409"/>
    </source>
</evidence>
<name>A0AAV5AKX0_9AGAM</name>
<feature type="domain" description="ATP-grasp" evidence="9">
    <location>
        <begin position="160"/>
        <end position="358"/>
    </location>
</feature>
<dbReference type="Gene3D" id="2.40.50.100">
    <property type="match status" value="1"/>
</dbReference>
<dbReference type="Pfam" id="PF02786">
    <property type="entry name" value="CPSase_L_D2"/>
    <property type="match status" value="1"/>
</dbReference>
<keyword evidence="2" id="KW-0436">Ligase</keyword>
<keyword evidence="3 6" id="KW-0547">Nucleotide-binding</keyword>
<keyword evidence="5" id="KW-0092">Biotin</keyword>
<dbReference type="CDD" id="cd06850">
    <property type="entry name" value="biotinyl_domain"/>
    <property type="match status" value="1"/>
</dbReference>
<evidence type="ECO:0008006" key="13">
    <source>
        <dbReference type="Google" id="ProtNLM"/>
    </source>
</evidence>
<dbReference type="InterPro" id="IPR011054">
    <property type="entry name" value="Rudment_hybrid_motif"/>
</dbReference>
<dbReference type="GO" id="GO:0005524">
    <property type="term" value="F:ATP binding"/>
    <property type="evidence" value="ECO:0007669"/>
    <property type="project" value="UniProtKB-UniRule"/>
</dbReference>
<dbReference type="InterPro" id="IPR013815">
    <property type="entry name" value="ATP_grasp_subdomain_1"/>
</dbReference>
<dbReference type="GO" id="GO:0016874">
    <property type="term" value="F:ligase activity"/>
    <property type="evidence" value="ECO:0007669"/>
    <property type="project" value="UniProtKB-KW"/>
</dbReference>
<dbReference type="SUPFAM" id="SSF52440">
    <property type="entry name" value="PreATP-grasp domain"/>
    <property type="match status" value="1"/>
</dbReference>
<keyword evidence="4 6" id="KW-0067">ATP-binding</keyword>
<dbReference type="SUPFAM" id="SSF51230">
    <property type="entry name" value="Single hybrid motif"/>
    <property type="match status" value="1"/>
</dbReference>
<dbReference type="PANTHER" id="PTHR18866">
    <property type="entry name" value="CARBOXYLASE:PYRUVATE/ACETYL-COA/PROPIONYL-COA CARBOXYLASE"/>
    <property type="match status" value="1"/>
</dbReference>
<dbReference type="GO" id="GO:0046872">
    <property type="term" value="F:metal ion binding"/>
    <property type="evidence" value="ECO:0007669"/>
    <property type="project" value="InterPro"/>
</dbReference>
<dbReference type="EMBL" id="BPWL01000011">
    <property type="protein sequence ID" value="GJJ15269.1"/>
    <property type="molecule type" value="Genomic_DNA"/>
</dbReference>
<accession>A0AAV5AKX0</accession>
<dbReference type="Pfam" id="PF02785">
    <property type="entry name" value="Biotin_carb_C"/>
    <property type="match status" value="1"/>
</dbReference>
<dbReference type="InterPro" id="IPR005481">
    <property type="entry name" value="BC-like_N"/>
</dbReference>
<reference evidence="11" key="1">
    <citation type="submission" date="2021-10" db="EMBL/GenBank/DDBJ databases">
        <title>De novo Genome Assembly of Clathrus columnatus (Basidiomycota, Fungi) Using Illumina and Nanopore Sequence Data.</title>
        <authorList>
            <person name="Ogiso-Tanaka E."/>
            <person name="Itagaki H."/>
            <person name="Hosoya T."/>
            <person name="Hosaka K."/>
        </authorList>
    </citation>
    <scope>NUCLEOTIDE SEQUENCE</scope>
    <source>
        <strain evidence="11">MO-923</strain>
    </source>
</reference>
<dbReference type="InterPro" id="IPR016185">
    <property type="entry name" value="PreATP-grasp_dom_sf"/>
</dbReference>
<proteinExistence type="predicted"/>
<organism evidence="11 12">
    <name type="scientific">Clathrus columnatus</name>
    <dbReference type="NCBI Taxonomy" id="1419009"/>
    <lineage>
        <taxon>Eukaryota</taxon>
        <taxon>Fungi</taxon>
        <taxon>Dikarya</taxon>
        <taxon>Basidiomycota</taxon>
        <taxon>Agaricomycotina</taxon>
        <taxon>Agaricomycetes</taxon>
        <taxon>Phallomycetidae</taxon>
        <taxon>Phallales</taxon>
        <taxon>Clathraceae</taxon>
        <taxon>Clathrus</taxon>
    </lineage>
</organism>
<dbReference type="PROSITE" id="PS50979">
    <property type="entry name" value="BC"/>
    <property type="match status" value="1"/>
</dbReference>
<evidence type="ECO:0000256" key="5">
    <source>
        <dbReference type="ARBA" id="ARBA00023267"/>
    </source>
</evidence>
<evidence type="ECO:0000313" key="12">
    <source>
        <dbReference type="Proteomes" id="UP001050691"/>
    </source>
</evidence>
<dbReference type="InterPro" id="IPR011761">
    <property type="entry name" value="ATP-grasp"/>
</dbReference>
<dbReference type="InterPro" id="IPR000089">
    <property type="entry name" value="Biotin_lipoyl"/>
</dbReference>
<sequence length="771" mass="84933">MFTKATKNVKLPRYRKVSGVLIKNHKNIASNNSAFSRTLSSLPDHRPVQIYPPYHGLAPTETSALQESRFIPEHKPLFDKILIANRGEIACRVIRTAKHLGIKTVAVYSEADKNALHVRMLLDLETEIERDQLRADKIIQVAHKTGAQSLTLRSKFSTPDLCQLAANVPCVPGYHGAAQDTETLLGASEKIGYPVLIKAVLGGGGKGMRIVHSPSEFVEALESARREAKKAFNDERVLVEKYIERPRHVEVQVFGDTLGNVVSLWERDCSVQRRHQKIIEEAPAPGLADEIRIDLGAKAVAAAKAVNYVGAGTVEFIFDNDTNQFYFMEMNTRLQVEHPVTEMITGQDLVEWQLEVAAGNPLLLAQSEIPLLGHAFEARIYAENPRNNFLPDVGPLIHLSTPSPTSSLRLEQGFEQGSNIEVYYDPMISKIVAHGRDRTEALRILRKALEEYQVVGVSTNVEFLHTLASHPAFIGGEVETGFIPKHHESLFPDLSNPPPEVLALAALFTVIRGQRSLSVVNSPWTTLAAKRFGGEVYHETVQLQVDSSQRLPPITVDIIIKSSTIFDATVTTSNGKWTFNSITASLLNRTTLSSILEGSRLKTTIVSQHPTTVPSPSNPITERLHVFYGGHKVTVSIVAPKWVQMRGETISKAAKGGIRAPMPSLVVDVKVGSGDKVEKGQVVVILESMKTETVLRSEGPGVIKSVGCKKGEMVEEGRELDLGQQTKRLPFLLGTSLRITITTVPNLPKQFPTDQQGQGKYYDDPTRTISD</sequence>
<dbReference type="SMART" id="SM00878">
    <property type="entry name" value="Biotin_carb_C"/>
    <property type="match status" value="1"/>
</dbReference>
<dbReference type="Proteomes" id="UP001050691">
    <property type="component" value="Unassembled WGS sequence"/>
</dbReference>
<feature type="domain" description="Lipoyl-binding" evidence="8">
    <location>
        <begin position="647"/>
        <end position="727"/>
    </location>
</feature>
<evidence type="ECO:0000256" key="7">
    <source>
        <dbReference type="SAM" id="MobiDB-lite"/>
    </source>
</evidence>
<dbReference type="InterPro" id="IPR005479">
    <property type="entry name" value="CPAse_ATP-bd"/>
</dbReference>
<evidence type="ECO:0000313" key="11">
    <source>
        <dbReference type="EMBL" id="GJJ15269.1"/>
    </source>
</evidence>
<dbReference type="Pfam" id="PF00364">
    <property type="entry name" value="Biotin_lipoyl"/>
    <property type="match status" value="1"/>
</dbReference>
<comment type="cofactor">
    <cofactor evidence="1">
        <name>biotin</name>
        <dbReference type="ChEBI" id="CHEBI:57586"/>
    </cofactor>
</comment>
<dbReference type="PANTHER" id="PTHR18866:SF33">
    <property type="entry name" value="METHYLCROTONOYL-COA CARBOXYLASE SUBUNIT ALPHA, MITOCHONDRIAL-RELATED"/>
    <property type="match status" value="1"/>
</dbReference>
<dbReference type="Gene3D" id="3.30.1490.20">
    <property type="entry name" value="ATP-grasp fold, A domain"/>
    <property type="match status" value="1"/>
</dbReference>
<evidence type="ECO:0000256" key="3">
    <source>
        <dbReference type="ARBA" id="ARBA00022741"/>
    </source>
</evidence>
<dbReference type="InterPro" id="IPR005482">
    <property type="entry name" value="Biotin_COase_C"/>
</dbReference>
<evidence type="ECO:0000256" key="1">
    <source>
        <dbReference type="ARBA" id="ARBA00001953"/>
    </source>
</evidence>
<keyword evidence="12" id="KW-1185">Reference proteome</keyword>
<feature type="domain" description="Biotin carboxylation" evidence="10">
    <location>
        <begin position="77"/>
        <end position="488"/>
    </location>
</feature>
<dbReference type="Pfam" id="PF00289">
    <property type="entry name" value="Biotin_carb_N"/>
    <property type="match status" value="1"/>
</dbReference>
<dbReference type="Gene3D" id="3.30.700.40">
    <property type="match status" value="1"/>
</dbReference>
<evidence type="ECO:0000259" key="9">
    <source>
        <dbReference type="PROSITE" id="PS50975"/>
    </source>
</evidence>
<protein>
    <recommendedName>
        <fullName evidence="13">Methylcrotonoyl-CoA carboxylase subunit alpha</fullName>
    </recommendedName>
</protein>
<dbReference type="Gene3D" id="3.40.50.20">
    <property type="match status" value="1"/>
</dbReference>
<evidence type="ECO:0000259" key="8">
    <source>
        <dbReference type="PROSITE" id="PS50968"/>
    </source>
</evidence>
<dbReference type="SUPFAM" id="SSF51246">
    <property type="entry name" value="Rudiment single hybrid motif"/>
    <property type="match status" value="1"/>
</dbReference>
<dbReference type="InterPro" id="IPR011053">
    <property type="entry name" value="Single_hybrid_motif"/>
</dbReference>
<dbReference type="PROSITE" id="PS50968">
    <property type="entry name" value="BIOTINYL_LIPOYL"/>
    <property type="match status" value="1"/>
</dbReference>
<feature type="compositionally biased region" description="Basic and acidic residues" evidence="7">
    <location>
        <begin position="761"/>
        <end position="771"/>
    </location>
</feature>
<dbReference type="InterPro" id="IPR011764">
    <property type="entry name" value="Biotin_carboxylation_dom"/>
</dbReference>
<dbReference type="AlphaFoldDB" id="A0AAV5AKX0"/>
<evidence type="ECO:0000259" key="10">
    <source>
        <dbReference type="PROSITE" id="PS50979"/>
    </source>
</evidence>
<dbReference type="FunFam" id="3.30.1490.20:FF:000003">
    <property type="entry name" value="acetyl-CoA carboxylase isoform X1"/>
    <property type="match status" value="1"/>
</dbReference>
<dbReference type="Gene3D" id="3.30.470.20">
    <property type="entry name" value="ATP-grasp fold, B domain"/>
    <property type="match status" value="1"/>
</dbReference>
<evidence type="ECO:0000256" key="2">
    <source>
        <dbReference type="ARBA" id="ARBA00022598"/>
    </source>
</evidence>
<feature type="region of interest" description="Disordered" evidence="7">
    <location>
        <begin position="748"/>
        <end position="771"/>
    </location>
</feature>
<comment type="caution">
    <text evidence="11">The sequence shown here is derived from an EMBL/GenBank/DDBJ whole genome shotgun (WGS) entry which is preliminary data.</text>
</comment>
<dbReference type="InterPro" id="IPR050856">
    <property type="entry name" value="Biotin_carboxylase_complex"/>
</dbReference>
<dbReference type="PROSITE" id="PS00867">
    <property type="entry name" value="CPSASE_2"/>
    <property type="match status" value="1"/>
</dbReference>
<dbReference type="SUPFAM" id="SSF56059">
    <property type="entry name" value="Glutathione synthetase ATP-binding domain-like"/>
    <property type="match status" value="1"/>
</dbReference>
<gene>
    <name evidence="11" type="ORF">Clacol_009545</name>
</gene>
<evidence type="ECO:0000256" key="4">
    <source>
        <dbReference type="ARBA" id="ARBA00022840"/>
    </source>
</evidence>